<reference evidence="3 4" key="1">
    <citation type="submission" date="2020-03" db="EMBL/GenBank/DDBJ databases">
        <title>Above-ground endophytic microbial communities from plants in different locations in the United States.</title>
        <authorList>
            <person name="Frank C."/>
        </authorList>
    </citation>
    <scope>NUCLEOTIDE SEQUENCE [LARGE SCALE GENOMIC DNA]</scope>
    <source>
        <strain evidence="3 4">WW7</strain>
    </source>
</reference>
<evidence type="ECO:0000256" key="1">
    <source>
        <dbReference type="SAM" id="Phobius"/>
    </source>
</evidence>
<keyword evidence="1" id="KW-0812">Transmembrane</keyword>
<keyword evidence="1" id="KW-0472">Membrane</keyword>
<name>A0ABX0TAL1_9MICO</name>
<accession>A0ABX0TAL1</accession>
<proteinExistence type="predicted"/>
<evidence type="ECO:0000256" key="2">
    <source>
        <dbReference type="SAM" id="SignalP"/>
    </source>
</evidence>
<feature type="signal peptide" evidence="2">
    <location>
        <begin position="1"/>
        <end position="25"/>
    </location>
</feature>
<dbReference type="RefSeq" id="WP_166780292.1">
    <property type="nucleotide sequence ID" value="NZ_JAAOYO010000003.1"/>
</dbReference>
<evidence type="ECO:0000313" key="4">
    <source>
        <dbReference type="Proteomes" id="UP001318300"/>
    </source>
</evidence>
<organism evidence="3 4">
    <name type="scientific">Curtobacterium salicis</name>
    <dbReference type="NCBI Taxonomy" id="1779862"/>
    <lineage>
        <taxon>Bacteria</taxon>
        <taxon>Bacillati</taxon>
        <taxon>Actinomycetota</taxon>
        <taxon>Actinomycetes</taxon>
        <taxon>Micrococcales</taxon>
        <taxon>Microbacteriaceae</taxon>
        <taxon>Curtobacterium</taxon>
    </lineage>
</organism>
<keyword evidence="4" id="KW-1185">Reference proteome</keyword>
<evidence type="ECO:0000313" key="3">
    <source>
        <dbReference type="EMBL" id="NII41199.1"/>
    </source>
</evidence>
<keyword evidence="1" id="KW-1133">Transmembrane helix</keyword>
<dbReference type="EMBL" id="JAAOYO010000003">
    <property type="protein sequence ID" value="NII41199.1"/>
    <property type="molecule type" value="Genomic_DNA"/>
</dbReference>
<feature type="transmembrane region" description="Helical" evidence="1">
    <location>
        <begin position="60"/>
        <end position="81"/>
    </location>
</feature>
<protein>
    <submittedName>
        <fullName evidence="3">Uncharacterized protein</fullName>
    </submittedName>
</protein>
<sequence>MPRPRLVILVPLVATVLAAVVTAVAAAAANPLPVVPWSGRYPDELVLTMSQYETLTTARLVGQIAAVATTVLAVATVWALVRAVVRRRHSGSTAPREPIA</sequence>
<keyword evidence="2" id="KW-0732">Signal</keyword>
<dbReference type="Proteomes" id="UP001318300">
    <property type="component" value="Unassembled WGS sequence"/>
</dbReference>
<feature type="chain" id="PRO_5047504686" evidence="2">
    <location>
        <begin position="26"/>
        <end position="100"/>
    </location>
</feature>
<comment type="caution">
    <text evidence="3">The sequence shown here is derived from an EMBL/GenBank/DDBJ whole genome shotgun (WGS) entry which is preliminary data.</text>
</comment>
<gene>
    <name evidence="3" type="ORF">E9228_001846</name>
</gene>